<comment type="caution">
    <text evidence="1">The sequence shown here is derived from an EMBL/GenBank/DDBJ whole genome shotgun (WGS) entry which is preliminary data.</text>
</comment>
<dbReference type="EMBL" id="SDRB02001184">
    <property type="protein sequence ID" value="THG21857.1"/>
    <property type="molecule type" value="Genomic_DNA"/>
</dbReference>
<dbReference type="PANTHER" id="PTHR38926">
    <property type="entry name" value="F-BOX DOMAIN CONTAINING PROTEIN, EXPRESSED"/>
    <property type="match status" value="1"/>
</dbReference>
<dbReference type="PANTHER" id="PTHR38926:SF13">
    <property type="entry name" value="F-BOX DOMAIN CONTAINING PROTEIN, EXPRESSED"/>
    <property type="match status" value="1"/>
</dbReference>
<name>A0A4V3WQV6_CAMSN</name>
<dbReference type="InterPro" id="IPR032675">
    <property type="entry name" value="LRR_dom_sf"/>
</dbReference>
<dbReference type="Proteomes" id="UP000306102">
    <property type="component" value="Unassembled WGS sequence"/>
</dbReference>
<dbReference type="Gene3D" id="3.80.10.10">
    <property type="entry name" value="Ribonuclease Inhibitor"/>
    <property type="match status" value="1"/>
</dbReference>
<sequence length="304" mass="35232">MEDHASIVRNWEDMNTDILLKLFQSFDIFELTSAIPRVCSTWRMVASDPVLWGTLDLSMLKSNFIKTTQEPYIYVESRSCQTLTRVLKIASNLSRGNILTLIFRYDLYVRDDQLTYTAERCPRLKRLVMPAWNLIKKSGICSAIRVWKDLESLTMPAIENPAYLIEEIGKNCKNFAELKIMGPFDMLFASALVSFLPNLKVLSLRCSVVWMNALIVVLDRLPKLEVLNISHCILIETSPLAQGMILRELDGSILEKASRLREFLTCIDDWCIMCQRTRKDEGLVRWYKYEEELWKADEVRSLSL</sequence>
<proteinExistence type="predicted"/>
<evidence type="ECO:0000313" key="2">
    <source>
        <dbReference type="Proteomes" id="UP000306102"/>
    </source>
</evidence>
<dbReference type="InterPro" id="IPR036047">
    <property type="entry name" value="F-box-like_dom_sf"/>
</dbReference>
<dbReference type="AlphaFoldDB" id="A0A4V3WQV6"/>
<evidence type="ECO:0000313" key="1">
    <source>
        <dbReference type="EMBL" id="THG21857.1"/>
    </source>
</evidence>
<dbReference type="SUPFAM" id="SSF52047">
    <property type="entry name" value="RNI-like"/>
    <property type="match status" value="1"/>
</dbReference>
<dbReference type="SUPFAM" id="SSF81383">
    <property type="entry name" value="F-box domain"/>
    <property type="match status" value="1"/>
</dbReference>
<reference evidence="1 2" key="1">
    <citation type="journal article" date="2018" name="Proc. Natl. Acad. Sci. U.S.A.">
        <title>Draft genome sequence of Camellia sinensis var. sinensis provides insights into the evolution of the tea genome and tea quality.</title>
        <authorList>
            <person name="Wei C."/>
            <person name="Yang H."/>
            <person name="Wang S."/>
            <person name="Zhao J."/>
            <person name="Liu C."/>
            <person name="Gao L."/>
            <person name="Xia E."/>
            <person name="Lu Y."/>
            <person name="Tai Y."/>
            <person name="She G."/>
            <person name="Sun J."/>
            <person name="Cao H."/>
            <person name="Tong W."/>
            <person name="Gao Q."/>
            <person name="Li Y."/>
            <person name="Deng W."/>
            <person name="Jiang X."/>
            <person name="Wang W."/>
            <person name="Chen Q."/>
            <person name="Zhang S."/>
            <person name="Li H."/>
            <person name="Wu J."/>
            <person name="Wang P."/>
            <person name="Li P."/>
            <person name="Shi C."/>
            <person name="Zheng F."/>
            <person name="Jian J."/>
            <person name="Huang B."/>
            <person name="Shan D."/>
            <person name="Shi M."/>
            <person name="Fang C."/>
            <person name="Yue Y."/>
            <person name="Li F."/>
            <person name="Li D."/>
            <person name="Wei S."/>
            <person name="Han B."/>
            <person name="Jiang C."/>
            <person name="Yin Y."/>
            <person name="Xia T."/>
            <person name="Zhang Z."/>
            <person name="Bennetzen J.L."/>
            <person name="Zhao S."/>
            <person name="Wan X."/>
        </authorList>
    </citation>
    <scope>NUCLEOTIDE SEQUENCE [LARGE SCALE GENOMIC DNA]</scope>
    <source>
        <strain evidence="2">cv. Shuchazao</strain>
        <tissue evidence="1">Leaf</tissue>
    </source>
</reference>
<keyword evidence="2" id="KW-1185">Reference proteome</keyword>
<protein>
    <submittedName>
        <fullName evidence="1">Uncharacterized protein</fullName>
    </submittedName>
</protein>
<accession>A0A4V3WQV6</accession>
<dbReference type="STRING" id="542762.A0A4V3WQV6"/>
<organism evidence="1 2">
    <name type="scientific">Camellia sinensis var. sinensis</name>
    <name type="common">China tea</name>
    <dbReference type="NCBI Taxonomy" id="542762"/>
    <lineage>
        <taxon>Eukaryota</taxon>
        <taxon>Viridiplantae</taxon>
        <taxon>Streptophyta</taxon>
        <taxon>Embryophyta</taxon>
        <taxon>Tracheophyta</taxon>
        <taxon>Spermatophyta</taxon>
        <taxon>Magnoliopsida</taxon>
        <taxon>eudicotyledons</taxon>
        <taxon>Gunneridae</taxon>
        <taxon>Pentapetalae</taxon>
        <taxon>asterids</taxon>
        <taxon>Ericales</taxon>
        <taxon>Theaceae</taxon>
        <taxon>Camellia</taxon>
    </lineage>
</organism>
<dbReference type="Gene3D" id="1.20.1280.50">
    <property type="match status" value="1"/>
</dbReference>
<gene>
    <name evidence="1" type="ORF">TEA_015323</name>
</gene>